<name>A0AAN5I722_9BILA</name>
<evidence type="ECO:0000256" key="16">
    <source>
        <dbReference type="SAM" id="Phobius"/>
    </source>
</evidence>
<dbReference type="PANTHER" id="PTHR43028">
    <property type="entry name" value="3'(2'),5'-BISPHOSPHATE NUCLEOTIDASE 1"/>
    <property type="match status" value="1"/>
</dbReference>
<sequence length="343" mass="37785">MQVQLHYKNVFKLVIFLGFVYLAYLIFFSSSNDVMPIIDVELRDVVSYAVLGVEMGGHAVAAIHKENKLSIQQKGLTDEGKAELLTKADLVSNKLILDVLKRFMGLKIVSEEHESPSVTDEEAEAYREDRYSLWQSIRGSIDVLPSRRVRLDDLQVWVDPLDATQEFTEGLTEYVTVMVCITQGDDPIFGAIHRPFHNETIFGVSNWGVMTSSGKMIKPPKEGEAPPTIVVSRSHAGEVKSLAEKAFGSGYGVESAGGSGYKTLRLVNATAEVYIHETAIKKWDTCAGDAIVRALGGAMLDMDGSPLKYGPSTSVVNKRGLVVSARNPYTYYQKLRGFLPGTK</sequence>
<evidence type="ECO:0000256" key="3">
    <source>
        <dbReference type="ARBA" id="ARBA00004167"/>
    </source>
</evidence>
<keyword evidence="7 16" id="KW-0812">Transmembrane</keyword>
<proteinExistence type="inferred from homology"/>
<evidence type="ECO:0000256" key="2">
    <source>
        <dbReference type="ARBA" id="ARBA00001946"/>
    </source>
</evidence>
<dbReference type="Proteomes" id="UP001328107">
    <property type="component" value="Unassembled WGS sequence"/>
</dbReference>
<dbReference type="SUPFAM" id="SSF56655">
    <property type="entry name" value="Carbohydrate phosphatase"/>
    <property type="match status" value="1"/>
</dbReference>
<keyword evidence="18" id="KW-1185">Reference proteome</keyword>
<dbReference type="EMBL" id="BTRK01000005">
    <property type="protein sequence ID" value="GMR53894.1"/>
    <property type="molecule type" value="Genomic_DNA"/>
</dbReference>
<dbReference type="Gene3D" id="3.30.540.10">
    <property type="entry name" value="Fructose-1,6-Bisphosphatase, subunit A, domain 1"/>
    <property type="match status" value="1"/>
</dbReference>
<evidence type="ECO:0000256" key="9">
    <source>
        <dbReference type="ARBA" id="ARBA00022801"/>
    </source>
</evidence>
<feature type="binding site" evidence="15">
    <location>
        <position position="284"/>
    </location>
    <ligand>
        <name>Mg(2+)</name>
        <dbReference type="ChEBI" id="CHEBI:18420"/>
        <label>1</label>
        <note>catalytic</note>
    </ligand>
</feature>
<protein>
    <recommendedName>
        <fullName evidence="6">inositol-phosphate phosphatase</fullName>
        <ecNumber evidence="6">3.1.3.25</ecNumber>
    </recommendedName>
    <alternativeName>
        <fullName evidence="14">Inositol-1(or 4)-monophosphatase 3</fullName>
    </alternativeName>
    <alternativeName>
        <fullName evidence="13">Myo-inositol monophosphatase A3</fullName>
    </alternativeName>
</protein>
<evidence type="ECO:0000256" key="14">
    <source>
        <dbReference type="ARBA" id="ARBA00042949"/>
    </source>
</evidence>
<dbReference type="CDD" id="cd01640">
    <property type="entry name" value="IPPase"/>
    <property type="match status" value="1"/>
</dbReference>
<feature type="binding site" evidence="15">
    <location>
        <position position="161"/>
    </location>
    <ligand>
        <name>Mg(2+)</name>
        <dbReference type="ChEBI" id="CHEBI:18420"/>
        <label>1</label>
        <note>catalytic</note>
    </ligand>
</feature>
<keyword evidence="9" id="KW-0378">Hydrolase</keyword>
<evidence type="ECO:0000256" key="1">
    <source>
        <dbReference type="ARBA" id="ARBA00001033"/>
    </source>
</evidence>
<dbReference type="GO" id="GO:0012505">
    <property type="term" value="C:endomembrane system"/>
    <property type="evidence" value="ECO:0007669"/>
    <property type="project" value="TreeGrafter"/>
</dbReference>
<dbReference type="GO" id="GO:0016020">
    <property type="term" value="C:membrane"/>
    <property type="evidence" value="ECO:0007669"/>
    <property type="project" value="UniProtKB-SubCell"/>
</dbReference>
<feature type="transmembrane region" description="Helical" evidence="16">
    <location>
        <begin position="9"/>
        <end position="28"/>
    </location>
</feature>
<keyword evidence="12 16" id="KW-0472">Membrane</keyword>
<dbReference type="InterPro" id="IPR000760">
    <property type="entry name" value="Inositol_monophosphatase-like"/>
</dbReference>
<comment type="caution">
    <text evidence="17">The sequence shown here is derived from an EMBL/GenBank/DDBJ whole genome shotgun (WGS) entry which is preliminary data.</text>
</comment>
<reference evidence="18" key="1">
    <citation type="submission" date="2022-10" db="EMBL/GenBank/DDBJ databases">
        <title>Genome assembly of Pristionchus species.</title>
        <authorList>
            <person name="Yoshida K."/>
            <person name="Sommer R.J."/>
        </authorList>
    </citation>
    <scope>NUCLEOTIDE SEQUENCE [LARGE SCALE GENOMIC DNA]</scope>
    <source>
        <strain evidence="18">RS5460</strain>
    </source>
</reference>
<evidence type="ECO:0000256" key="11">
    <source>
        <dbReference type="ARBA" id="ARBA00022989"/>
    </source>
</evidence>
<keyword evidence="10 15" id="KW-0460">Magnesium</keyword>
<accession>A0AAN5I722</accession>
<evidence type="ECO:0000313" key="17">
    <source>
        <dbReference type="EMBL" id="GMR53894.1"/>
    </source>
</evidence>
<comment type="catalytic activity">
    <reaction evidence="1">
        <text>a myo-inositol phosphate + H2O = myo-inositol + phosphate</text>
        <dbReference type="Rhea" id="RHEA:24056"/>
        <dbReference type="ChEBI" id="CHEBI:15377"/>
        <dbReference type="ChEBI" id="CHEBI:17268"/>
        <dbReference type="ChEBI" id="CHEBI:43474"/>
        <dbReference type="ChEBI" id="CHEBI:84139"/>
        <dbReference type="EC" id="3.1.3.25"/>
    </reaction>
</comment>
<dbReference type="PRINTS" id="PR00377">
    <property type="entry name" value="IMPHPHTASES"/>
</dbReference>
<comment type="subcellular location">
    <subcellularLocation>
        <location evidence="3">Membrane</location>
        <topology evidence="3">Single-pass membrane protein</topology>
    </subcellularLocation>
</comment>
<dbReference type="GO" id="GO:0046854">
    <property type="term" value="P:phosphatidylinositol phosphate biosynthetic process"/>
    <property type="evidence" value="ECO:0007669"/>
    <property type="project" value="InterPro"/>
</dbReference>
<dbReference type="PANTHER" id="PTHR43028:SF4">
    <property type="entry name" value="INOSITOL MONOPHOSPHATASE 3"/>
    <property type="match status" value="1"/>
</dbReference>
<dbReference type="Gene3D" id="3.40.190.80">
    <property type="match status" value="1"/>
</dbReference>
<comment type="pathway">
    <text evidence="4">Polyol metabolism; myo-inositol biosynthesis; myo-inositol from D-glucose 6-phosphate: step 2/2.</text>
</comment>
<keyword evidence="11 16" id="KW-1133">Transmembrane helix</keyword>
<evidence type="ECO:0000256" key="8">
    <source>
        <dbReference type="ARBA" id="ARBA00022723"/>
    </source>
</evidence>
<evidence type="ECO:0000256" key="10">
    <source>
        <dbReference type="ARBA" id="ARBA00022842"/>
    </source>
</evidence>
<dbReference type="Pfam" id="PF00459">
    <property type="entry name" value="Inositol_P"/>
    <property type="match status" value="1"/>
</dbReference>
<dbReference type="GO" id="GO:0046872">
    <property type="term" value="F:metal ion binding"/>
    <property type="evidence" value="ECO:0007669"/>
    <property type="project" value="UniProtKB-KW"/>
</dbReference>
<comment type="similarity">
    <text evidence="5">Belongs to the inositol monophosphatase superfamily.</text>
</comment>
<feature type="binding site" evidence="15">
    <location>
        <position position="162"/>
    </location>
    <ligand>
        <name>Mg(2+)</name>
        <dbReference type="ChEBI" id="CHEBI:18420"/>
        <label>1</label>
        <note>catalytic</note>
    </ligand>
</feature>
<feature type="binding site" evidence="15">
    <location>
        <position position="159"/>
    </location>
    <ligand>
        <name>Mg(2+)</name>
        <dbReference type="ChEBI" id="CHEBI:18420"/>
        <label>1</label>
        <note>catalytic</note>
    </ligand>
</feature>
<evidence type="ECO:0000256" key="12">
    <source>
        <dbReference type="ARBA" id="ARBA00023136"/>
    </source>
</evidence>
<gene>
    <name evidence="17" type="ORF">PMAYCL1PPCAC_24089</name>
</gene>
<organism evidence="17 18">
    <name type="scientific">Pristionchus mayeri</name>
    <dbReference type="NCBI Taxonomy" id="1317129"/>
    <lineage>
        <taxon>Eukaryota</taxon>
        <taxon>Metazoa</taxon>
        <taxon>Ecdysozoa</taxon>
        <taxon>Nematoda</taxon>
        <taxon>Chromadorea</taxon>
        <taxon>Rhabditida</taxon>
        <taxon>Rhabditina</taxon>
        <taxon>Diplogasteromorpha</taxon>
        <taxon>Diplogasteroidea</taxon>
        <taxon>Neodiplogasteridae</taxon>
        <taxon>Pristionchus</taxon>
    </lineage>
</organism>
<evidence type="ECO:0000256" key="15">
    <source>
        <dbReference type="PIRSR" id="PIRSR600760-2"/>
    </source>
</evidence>
<keyword evidence="8 15" id="KW-0479">Metal-binding</keyword>
<comment type="cofactor">
    <cofactor evidence="2 15">
        <name>Mg(2+)</name>
        <dbReference type="ChEBI" id="CHEBI:18420"/>
    </cofactor>
</comment>
<evidence type="ECO:0000256" key="13">
    <source>
        <dbReference type="ARBA" id="ARBA00042119"/>
    </source>
</evidence>
<evidence type="ECO:0000256" key="6">
    <source>
        <dbReference type="ARBA" id="ARBA00013106"/>
    </source>
</evidence>
<evidence type="ECO:0000256" key="7">
    <source>
        <dbReference type="ARBA" id="ARBA00022692"/>
    </source>
</evidence>
<dbReference type="InterPro" id="IPR020550">
    <property type="entry name" value="Inositol_monophosphatase_CS"/>
</dbReference>
<evidence type="ECO:0000256" key="5">
    <source>
        <dbReference type="ARBA" id="ARBA00009759"/>
    </source>
</evidence>
<dbReference type="EC" id="3.1.3.25" evidence="6"/>
<dbReference type="FunFam" id="3.30.540.10:FF:000012">
    <property type="entry name" value="Blast:Putative inositol monophosphatase 3"/>
    <property type="match status" value="1"/>
</dbReference>
<dbReference type="GO" id="GO:0052834">
    <property type="term" value="F:inositol monophosphate phosphatase activity"/>
    <property type="evidence" value="ECO:0007669"/>
    <property type="project" value="UniProtKB-EC"/>
</dbReference>
<evidence type="ECO:0000256" key="4">
    <source>
        <dbReference type="ARBA" id="ARBA00005152"/>
    </source>
</evidence>
<dbReference type="AlphaFoldDB" id="A0AAN5I722"/>
<feature type="binding site" evidence="15">
    <location>
        <position position="111"/>
    </location>
    <ligand>
        <name>Mg(2+)</name>
        <dbReference type="ChEBI" id="CHEBI:18420"/>
        <label>1</label>
        <note>catalytic</note>
    </ligand>
</feature>
<dbReference type="PROSITE" id="PS00630">
    <property type="entry name" value="IMP_2"/>
    <property type="match status" value="1"/>
</dbReference>
<dbReference type="GO" id="GO:0008254">
    <property type="term" value="F:3'-nucleotidase activity"/>
    <property type="evidence" value="ECO:0007669"/>
    <property type="project" value="TreeGrafter"/>
</dbReference>
<dbReference type="InterPro" id="IPR050725">
    <property type="entry name" value="CysQ/Inositol_MonoPase"/>
</dbReference>
<evidence type="ECO:0000313" key="18">
    <source>
        <dbReference type="Proteomes" id="UP001328107"/>
    </source>
</evidence>
<dbReference type="GO" id="GO:0005737">
    <property type="term" value="C:cytoplasm"/>
    <property type="evidence" value="ECO:0007669"/>
    <property type="project" value="UniProtKB-ARBA"/>
</dbReference>